<dbReference type="EMBL" id="JBDLBR010000002">
    <property type="protein sequence ID" value="MEN7537123.1"/>
    <property type="molecule type" value="Genomic_DNA"/>
</dbReference>
<dbReference type="RefSeq" id="WP_346784572.1">
    <property type="nucleotide sequence ID" value="NZ_JBDLBR010000002.1"/>
</dbReference>
<sequence length="180" mass="19485">MQAYRLAALAAGLTLPLAALPQPAHAQVDDAIVLEIMRQCARIDDASARLACYDNNVRSAGASPARNTVPGQIAAPQASSAAPAVRGFGSEDVRRSDRFDSTPAGQLDELTTRVTAVRMQQPGVYRLTLEDGAEWQFSESVPNSYRPPREGSVVTIDRAALGSFLMVFDNQMSVRVRRIR</sequence>
<protein>
    <submittedName>
        <fullName evidence="2">Uncharacterized protein</fullName>
    </submittedName>
</protein>
<accession>A0ABV0CW75</accession>
<evidence type="ECO:0000313" key="2">
    <source>
        <dbReference type="EMBL" id="MEN7537123.1"/>
    </source>
</evidence>
<dbReference type="Proteomes" id="UP001484535">
    <property type="component" value="Unassembled WGS sequence"/>
</dbReference>
<keyword evidence="3" id="KW-1185">Reference proteome</keyword>
<keyword evidence="1" id="KW-0732">Signal</keyword>
<reference evidence="2 3" key="1">
    <citation type="submission" date="2024-05" db="EMBL/GenBank/DDBJ databases">
        <authorList>
            <person name="Park S."/>
        </authorList>
    </citation>
    <scope>NUCLEOTIDE SEQUENCE [LARGE SCALE GENOMIC DNA]</scope>
    <source>
        <strain evidence="2 3">DGU5</strain>
    </source>
</reference>
<organism evidence="2 3">
    <name type="scientific">Aurantiacibacter flavus</name>
    <dbReference type="NCBI Taxonomy" id="3145232"/>
    <lineage>
        <taxon>Bacteria</taxon>
        <taxon>Pseudomonadati</taxon>
        <taxon>Pseudomonadota</taxon>
        <taxon>Alphaproteobacteria</taxon>
        <taxon>Sphingomonadales</taxon>
        <taxon>Erythrobacteraceae</taxon>
        <taxon>Aurantiacibacter</taxon>
    </lineage>
</organism>
<feature type="chain" id="PRO_5045688530" evidence="1">
    <location>
        <begin position="27"/>
        <end position="180"/>
    </location>
</feature>
<name>A0ABV0CW75_9SPHN</name>
<feature type="signal peptide" evidence="1">
    <location>
        <begin position="1"/>
        <end position="26"/>
    </location>
</feature>
<evidence type="ECO:0000313" key="3">
    <source>
        <dbReference type="Proteomes" id="UP001484535"/>
    </source>
</evidence>
<proteinExistence type="predicted"/>
<evidence type="ECO:0000256" key="1">
    <source>
        <dbReference type="SAM" id="SignalP"/>
    </source>
</evidence>
<gene>
    <name evidence="2" type="ORF">ABDJ38_08050</name>
</gene>
<comment type="caution">
    <text evidence="2">The sequence shown here is derived from an EMBL/GenBank/DDBJ whole genome shotgun (WGS) entry which is preliminary data.</text>
</comment>